<feature type="binding site" evidence="11">
    <location>
        <position position="78"/>
    </location>
    <ligand>
        <name>Zn(2+)</name>
        <dbReference type="ChEBI" id="CHEBI:29105"/>
        <note>ligand shared between dimeric partners</note>
    </ligand>
</feature>
<dbReference type="SUPFAM" id="SSF141734">
    <property type="entry name" value="HisI-like"/>
    <property type="match status" value="1"/>
</dbReference>
<dbReference type="GO" id="GO:0005737">
    <property type="term" value="C:cytoplasm"/>
    <property type="evidence" value="ECO:0007669"/>
    <property type="project" value="UniProtKB-SubCell"/>
</dbReference>
<comment type="similarity">
    <text evidence="5">In the C-terminal section; belongs to the PRA-PH family.</text>
</comment>
<keyword evidence="14" id="KW-1185">Reference proteome</keyword>
<feature type="binding site" evidence="11">
    <location>
        <position position="94"/>
    </location>
    <ligand>
        <name>Zn(2+)</name>
        <dbReference type="ChEBI" id="CHEBI:29105"/>
        <note>ligand shared between dimeric partners</note>
    </ligand>
</feature>
<evidence type="ECO:0000256" key="10">
    <source>
        <dbReference type="ARBA" id="ARBA00023102"/>
    </source>
</evidence>
<dbReference type="FunFam" id="3.10.20.810:FF:000001">
    <property type="entry name" value="Histidine biosynthesis bifunctional protein HisIE"/>
    <property type="match status" value="1"/>
</dbReference>
<evidence type="ECO:0000256" key="1">
    <source>
        <dbReference type="ARBA" id="ARBA00000024"/>
    </source>
</evidence>
<keyword evidence="8 11" id="KW-0028">Amino-acid biosynthesis</keyword>
<gene>
    <name evidence="11" type="primary">hisI</name>
    <name evidence="13" type="ORF">SAMN05443551_1649</name>
</gene>
<evidence type="ECO:0000313" key="13">
    <source>
        <dbReference type="EMBL" id="SHH22227.1"/>
    </source>
</evidence>
<dbReference type="GO" id="GO:0008270">
    <property type="term" value="F:zinc ion binding"/>
    <property type="evidence" value="ECO:0007669"/>
    <property type="project" value="UniProtKB-UniRule"/>
</dbReference>
<evidence type="ECO:0000256" key="9">
    <source>
        <dbReference type="ARBA" id="ARBA00022801"/>
    </source>
</evidence>
<evidence type="ECO:0000259" key="12">
    <source>
        <dbReference type="Pfam" id="PF01502"/>
    </source>
</evidence>
<dbReference type="GO" id="GO:0004636">
    <property type="term" value="F:phosphoribosyl-ATP diphosphatase activity"/>
    <property type="evidence" value="ECO:0007669"/>
    <property type="project" value="UniProtKB-EC"/>
</dbReference>
<comment type="catalytic activity">
    <reaction evidence="2">
        <text>1-(5-phospho-beta-D-ribosyl)-ATP + H2O = 1-(5-phospho-beta-D-ribosyl)-5'-AMP + diphosphate + H(+)</text>
        <dbReference type="Rhea" id="RHEA:22828"/>
        <dbReference type="ChEBI" id="CHEBI:15377"/>
        <dbReference type="ChEBI" id="CHEBI:15378"/>
        <dbReference type="ChEBI" id="CHEBI:33019"/>
        <dbReference type="ChEBI" id="CHEBI:59457"/>
        <dbReference type="ChEBI" id="CHEBI:73183"/>
        <dbReference type="EC" id="3.6.1.31"/>
    </reaction>
</comment>
<comment type="catalytic activity">
    <reaction evidence="1 11">
        <text>1-(5-phospho-beta-D-ribosyl)-5'-AMP + H2O = 1-(5-phospho-beta-D-ribosyl)-5-[(5-phospho-beta-D-ribosylamino)methylideneamino]imidazole-4-carboxamide</text>
        <dbReference type="Rhea" id="RHEA:20049"/>
        <dbReference type="ChEBI" id="CHEBI:15377"/>
        <dbReference type="ChEBI" id="CHEBI:58435"/>
        <dbReference type="ChEBI" id="CHEBI:59457"/>
        <dbReference type="EC" id="3.5.4.19"/>
    </reaction>
</comment>
<feature type="binding site" evidence="11">
    <location>
        <position position="81"/>
    </location>
    <ligand>
        <name>Mg(2+)</name>
        <dbReference type="ChEBI" id="CHEBI:18420"/>
    </ligand>
</feature>
<evidence type="ECO:0000256" key="5">
    <source>
        <dbReference type="ARBA" id="ARBA00007731"/>
    </source>
</evidence>
<comment type="pathway">
    <text evidence="3 11">Amino-acid biosynthesis; L-histidine biosynthesis; L-histidine from 5-phospho-alpha-D-ribose 1-diphosphate: step 3/9.</text>
</comment>
<comment type="subunit">
    <text evidence="11">Homodimer.</text>
</comment>
<dbReference type="AlphaFoldDB" id="A0A1M5R783"/>
<keyword evidence="11" id="KW-0460">Magnesium</keyword>
<keyword evidence="10 11" id="KW-0368">Histidine biosynthesis</keyword>
<dbReference type="OrthoDB" id="9795769at2"/>
<dbReference type="RefSeq" id="WP_072777018.1">
    <property type="nucleotide sequence ID" value="NZ_FQXC01000002.1"/>
</dbReference>
<dbReference type="InterPro" id="IPR038019">
    <property type="entry name" value="PRib_AMP_CycHydrolase_sf"/>
</dbReference>
<organism evidence="13 14">
    <name type="scientific">Marivita hallyeonensis</name>
    <dbReference type="NCBI Taxonomy" id="996342"/>
    <lineage>
        <taxon>Bacteria</taxon>
        <taxon>Pseudomonadati</taxon>
        <taxon>Pseudomonadota</taxon>
        <taxon>Alphaproteobacteria</taxon>
        <taxon>Rhodobacterales</taxon>
        <taxon>Roseobacteraceae</taxon>
        <taxon>Marivita</taxon>
    </lineage>
</organism>
<comment type="similarity">
    <text evidence="11">Belongs to the PRA-CH family.</text>
</comment>
<keyword evidence="11" id="KW-0479">Metal-binding</keyword>
<dbReference type="STRING" id="996342.SAMN05443551_1649"/>
<dbReference type="InterPro" id="IPR026660">
    <property type="entry name" value="PRA-CH"/>
</dbReference>
<evidence type="ECO:0000256" key="3">
    <source>
        <dbReference type="ARBA" id="ARBA00005169"/>
    </source>
</evidence>
<dbReference type="PANTHER" id="PTHR42945:SF1">
    <property type="entry name" value="HISTIDINE BIOSYNTHESIS BIFUNCTIONAL PROTEIN HIS7"/>
    <property type="match status" value="1"/>
</dbReference>
<dbReference type="Pfam" id="PF01502">
    <property type="entry name" value="PRA-CH"/>
    <property type="match status" value="1"/>
</dbReference>
<reference evidence="13 14" key="1">
    <citation type="submission" date="2016-11" db="EMBL/GenBank/DDBJ databases">
        <authorList>
            <person name="Jaros S."/>
            <person name="Januszkiewicz K."/>
            <person name="Wedrychowicz H."/>
        </authorList>
    </citation>
    <scope>NUCLEOTIDE SEQUENCE [LARGE SCALE GENOMIC DNA]</scope>
    <source>
        <strain evidence="13 14">DSM 29431</strain>
    </source>
</reference>
<sequence>MTFDPATLVYNDAGLIPAIAQDAASGEVLMMAWMNAEAVARTLETGRVTYWSRSREAFWVKGESSGHVQELVALRVDCDRDCLLVTVNQTGPACHTLRRSCFYTEVQDGAEVEIMAPVTA</sequence>
<dbReference type="HAMAP" id="MF_01021">
    <property type="entry name" value="HisI"/>
    <property type="match status" value="1"/>
</dbReference>
<protein>
    <recommendedName>
        <fullName evidence="11">Phosphoribosyl-AMP cyclohydrolase</fullName>
        <shortName evidence="11">PRA-CH</shortName>
        <ecNumber evidence="11">3.5.4.19</ecNumber>
    </recommendedName>
</protein>
<feature type="binding site" evidence="11">
    <location>
        <position position="79"/>
    </location>
    <ligand>
        <name>Mg(2+)</name>
        <dbReference type="ChEBI" id="CHEBI:18420"/>
    </ligand>
</feature>
<comment type="similarity">
    <text evidence="6">In the N-terminal section; belongs to the PRA-CH family.</text>
</comment>
<dbReference type="PANTHER" id="PTHR42945">
    <property type="entry name" value="HISTIDINE BIOSYNTHESIS BIFUNCTIONAL PROTEIN"/>
    <property type="match status" value="1"/>
</dbReference>
<dbReference type="EMBL" id="FQXC01000002">
    <property type="protein sequence ID" value="SHH22227.1"/>
    <property type="molecule type" value="Genomic_DNA"/>
</dbReference>
<dbReference type="UniPathway" id="UPA00031">
    <property type="reaction ID" value="UER00008"/>
</dbReference>
<evidence type="ECO:0000313" key="14">
    <source>
        <dbReference type="Proteomes" id="UP000184221"/>
    </source>
</evidence>
<comment type="subcellular location">
    <subcellularLocation>
        <location evidence="11">Cytoplasm</location>
    </subcellularLocation>
</comment>
<feature type="binding site" evidence="11">
    <location>
        <position position="77"/>
    </location>
    <ligand>
        <name>Mg(2+)</name>
        <dbReference type="ChEBI" id="CHEBI:18420"/>
    </ligand>
</feature>
<comment type="cofactor">
    <cofactor evidence="11">
        <name>Mg(2+)</name>
        <dbReference type="ChEBI" id="CHEBI:18420"/>
    </cofactor>
    <text evidence="11">Binds 1 Mg(2+) ion per subunit.</text>
</comment>
<evidence type="ECO:0000256" key="4">
    <source>
        <dbReference type="ARBA" id="ARBA00005204"/>
    </source>
</evidence>
<evidence type="ECO:0000256" key="2">
    <source>
        <dbReference type="ARBA" id="ARBA00001460"/>
    </source>
</evidence>
<dbReference type="GO" id="GO:0004635">
    <property type="term" value="F:phosphoribosyl-AMP cyclohydrolase activity"/>
    <property type="evidence" value="ECO:0007669"/>
    <property type="project" value="UniProtKB-UniRule"/>
</dbReference>
<accession>A0A1M5R783</accession>
<dbReference type="Gene3D" id="3.10.20.810">
    <property type="entry name" value="Phosphoribosyl-AMP cyclohydrolase"/>
    <property type="match status" value="1"/>
</dbReference>
<keyword evidence="9 11" id="KW-0378">Hydrolase</keyword>
<comment type="cofactor">
    <cofactor evidence="11">
        <name>Zn(2+)</name>
        <dbReference type="ChEBI" id="CHEBI:29105"/>
    </cofactor>
    <text evidence="11">Binds 1 zinc ion per subunit.</text>
</comment>
<keyword evidence="7 11" id="KW-0963">Cytoplasm</keyword>
<dbReference type="NCBIfam" id="NF000768">
    <property type="entry name" value="PRK00051.1"/>
    <property type="match status" value="1"/>
</dbReference>
<dbReference type="EC" id="3.5.4.19" evidence="11"/>
<dbReference type="InterPro" id="IPR002496">
    <property type="entry name" value="PRib_AMP_CycHydrolase_dom"/>
</dbReference>
<name>A0A1M5R783_9RHOB</name>
<comment type="function">
    <text evidence="11">Catalyzes the hydrolysis of the adenine ring of phosphoribosyl-AMP.</text>
</comment>
<dbReference type="Proteomes" id="UP000184221">
    <property type="component" value="Unassembled WGS sequence"/>
</dbReference>
<evidence type="ECO:0000256" key="7">
    <source>
        <dbReference type="ARBA" id="ARBA00022490"/>
    </source>
</evidence>
<comment type="pathway">
    <text evidence="4">Amino-acid biosynthesis; L-histidine biosynthesis; L-histidine from 5-phospho-alpha-D-ribose 1-diphosphate: step 2/9.</text>
</comment>
<evidence type="ECO:0000256" key="6">
    <source>
        <dbReference type="ARBA" id="ARBA00008299"/>
    </source>
</evidence>
<feature type="binding site" evidence="11">
    <location>
        <position position="101"/>
    </location>
    <ligand>
        <name>Zn(2+)</name>
        <dbReference type="ChEBI" id="CHEBI:29105"/>
        <note>ligand shared between dimeric partners</note>
    </ligand>
</feature>
<dbReference type="GO" id="GO:0000287">
    <property type="term" value="F:magnesium ion binding"/>
    <property type="evidence" value="ECO:0007669"/>
    <property type="project" value="UniProtKB-UniRule"/>
</dbReference>
<dbReference type="GO" id="GO:0000105">
    <property type="term" value="P:L-histidine biosynthetic process"/>
    <property type="evidence" value="ECO:0007669"/>
    <property type="project" value="UniProtKB-UniRule"/>
</dbReference>
<proteinExistence type="inferred from homology"/>
<evidence type="ECO:0000256" key="8">
    <source>
        <dbReference type="ARBA" id="ARBA00022605"/>
    </source>
</evidence>
<keyword evidence="11" id="KW-0862">Zinc</keyword>
<feature type="domain" description="Phosphoribosyl-AMP cyclohydrolase" evidence="12">
    <location>
        <begin position="30"/>
        <end position="103"/>
    </location>
</feature>
<evidence type="ECO:0000256" key="11">
    <source>
        <dbReference type="HAMAP-Rule" id="MF_01021"/>
    </source>
</evidence>